<dbReference type="Pfam" id="PF17917">
    <property type="entry name" value="RT_RNaseH"/>
    <property type="match status" value="1"/>
</dbReference>
<dbReference type="AlphaFoldDB" id="A0AAQ3TPE4"/>
<dbReference type="InterPro" id="IPR036397">
    <property type="entry name" value="RNaseH_sf"/>
</dbReference>
<keyword evidence="3" id="KW-0540">Nuclease</keyword>
<keyword evidence="1" id="KW-0808">Transferase</keyword>
<evidence type="ECO:0000256" key="4">
    <source>
        <dbReference type="ARBA" id="ARBA00022759"/>
    </source>
</evidence>
<evidence type="ECO:0000313" key="9">
    <source>
        <dbReference type="Proteomes" id="UP001341281"/>
    </source>
</evidence>
<gene>
    <name evidence="8" type="ORF">U9M48_024839</name>
</gene>
<dbReference type="Gene3D" id="3.30.420.10">
    <property type="entry name" value="Ribonuclease H-like superfamily/Ribonuclease H"/>
    <property type="match status" value="1"/>
</dbReference>
<dbReference type="GO" id="GO:0003676">
    <property type="term" value="F:nucleic acid binding"/>
    <property type="evidence" value="ECO:0007669"/>
    <property type="project" value="InterPro"/>
</dbReference>
<evidence type="ECO:0000256" key="1">
    <source>
        <dbReference type="ARBA" id="ARBA00022679"/>
    </source>
</evidence>
<evidence type="ECO:0000256" key="5">
    <source>
        <dbReference type="ARBA" id="ARBA00022801"/>
    </source>
</evidence>
<keyword evidence="9" id="KW-1185">Reference proteome</keyword>
<sequence>MAVMAVRHWRPYLWGCRFTVRTDHYSLRFLLDHIRRALPTSSLTCSLGSTNPWRRAWQFHRHTLACSATDAEKRRRAAGELQLLRDAMLRGERPSQWTVVDSIVLFSGCLFIPASSPLIQEVLRMAHGMGHESVQKTLHRLRADFHIVNDKRAEFVRACKTCQWNKVEHLQPVGLLQPLEVPSTVWADIAMDIIEGLPRVRGKTVILTIVDSFSKYAHFIPLSHLYTVASVARAFFHDIVRLHGIPASIVSDRDLELFRLTGVKLNFSSSFHPQSDGQSEATNRIIGMYLRRLSGDCPHEWAYQASICTTPFRVVYGRDPPAHRGYDAGSASVQAVEQTMVERDELISKTKDRLEQSQQFYKVQYDCCHRPVEFEVGAWVWLRLLHRPATPLNVRGPQKLRPKFNGPFRITEPTTPRIAIQ</sequence>
<evidence type="ECO:0000256" key="2">
    <source>
        <dbReference type="ARBA" id="ARBA00022695"/>
    </source>
</evidence>
<dbReference type="PROSITE" id="PS50994">
    <property type="entry name" value="INTEGRASE"/>
    <property type="match status" value="1"/>
</dbReference>
<dbReference type="SUPFAM" id="SSF53098">
    <property type="entry name" value="Ribonuclease H-like"/>
    <property type="match status" value="1"/>
</dbReference>
<dbReference type="EMBL" id="CP144749">
    <property type="protein sequence ID" value="WVZ76921.1"/>
    <property type="molecule type" value="Genomic_DNA"/>
</dbReference>
<dbReference type="PANTHER" id="PTHR37984">
    <property type="entry name" value="PROTEIN CBG26694"/>
    <property type="match status" value="1"/>
</dbReference>
<dbReference type="InterPro" id="IPR050951">
    <property type="entry name" value="Retrovirus_Pol_polyprotein"/>
</dbReference>
<evidence type="ECO:0000256" key="3">
    <source>
        <dbReference type="ARBA" id="ARBA00022722"/>
    </source>
</evidence>
<keyword evidence="5" id="KW-0378">Hydrolase</keyword>
<evidence type="ECO:0000259" key="7">
    <source>
        <dbReference type="PROSITE" id="PS50994"/>
    </source>
</evidence>
<feature type="domain" description="Integrase catalytic" evidence="7">
    <location>
        <begin position="178"/>
        <end position="340"/>
    </location>
</feature>
<evidence type="ECO:0000256" key="6">
    <source>
        <dbReference type="ARBA" id="ARBA00022918"/>
    </source>
</evidence>
<dbReference type="GO" id="GO:0015074">
    <property type="term" value="P:DNA integration"/>
    <property type="evidence" value="ECO:0007669"/>
    <property type="project" value="InterPro"/>
</dbReference>
<dbReference type="InterPro" id="IPR001584">
    <property type="entry name" value="Integrase_cat-core"/>
</dbReference>
<dbReference type="GO" id="GO:0004519">
    <property type="term" value="F:endonuclease activity"/>
    <property type="evidence" value="ECO:0007669"/>
    <property type="project" value="UniProtKB-KW"/>
</dbReference>
<reference evidence="8 9" key="1">
    <citation type="submission" date="2024-02" db="EMBL/GenBank/DDBJ databases">
        <title>High-quality chromosome-scale genome assembly of Pensacola bahiagrass (Paspalum notatum Flugge var. saurae).</title>
        <authorList>
            <person name="Vega J.M."/>
            <person name="Podio M."/>
            <person name="Orjuela J."/>
            <person name="Siena L.A."/>
            <person name="Pessino S.C."/>
            <person name="Combes M.C."/>
            <person name="Mariac C."/>
            <person name="Albertini E."/>
            <person name="Pupilli F."/>
            <person name="Ortiz J.P.A."/>
            <person name="Leblanc O."/>
        </authorList>
    </citation>
    <scope>NUCLEOTIDE SEQUENCE [LARGE SCALE GENOMIC DNA]</scope>
    <source>
        <strain evidence="8">R1</strain>
        <tissue evidence="8">Leaf</tissue>
    </source>
</reference>
<dbReference type="GO" id="GO:0016787">
    <property type="term" value="F:hydrolase activity"/>
    <property type="evidence" value="ECO:0007669"/>
    <property type="project" value="UniProtKB-KW"/>
</dbReference>
<keyword evidence="6" id="KW-0695">RNA-directed DNA polymerase</keyword>
<dbReference type="Pfam" id="PF17921">
    <property type="entry name" value="Integrase_H2C2"/>
    <property type="match status" value="1"/>
</dbReference>
<dbReference type="InterPro" id="IPR012337">
    <property type="entry name" value="RNaseH-like_sf"/>
</dbReference>
<keyword evidence="2" id="KW-0548">Nucleotidyltransferase</keyword>
<evidence type="ECO:0000313" key="8">
    <source>
        <dbReference type="EMBL" id="WVZ76921.1"/>
    </source>
</evidence>
<dbReference type="GO" id="GO:0003964">
    <property type="term" value="F:RNA-directed DNA polymerase activity"/>
    <property type="evidence" value="ECO:0007669"/>
    <property type="project" value="UniProtKB-KW"/>
</dbReference>
<dbReference type="InterPro" id="IPR041373">
    <property type="entry name" value="RT_RNaseH"/>
</dbReference>
<dbReference type="Gene3D" id="1.10.340.70">
    <property type="match status" value="1"/>
</dbReference>
<protein>
    <recommendedName>
        <fullName evidence="7">Integrase catalytic domain-containing protein</fullName>
    </recommendedName>
</protein>
<organism evidence="8 9">
    <name type="scientific">Paspalum notatum var. saurae</name>
    <dbReference type="NCBI Taxonomy" id="547442"/>
    <lineage>
        <taxon>Eukaryota</taxon>
        <taxon>Viridiplantae</taxon>
        <taxon>Streptophyta</taxon>
        <taxon>Embryophyta</taxon>
        <taxon>Tracheophyta</taxon>
        <taxon>Spermatophyta</taxon>
        <taxon>Magnoliopsida</taxon>
        <taxon>Liliopsida</taxon>
        <taxon>Poales</taxon>
        <taxon>Poaceae</taxon>
        <taxon>PACMAD clade</taxon>
        <taxon>Panicoideae</taxon>
        <taxon>Andropogonodae</taxon>
        <taxon>Paspaleae</taxon>
        <taxon>Paspalinae</taxon>
        <taxon>Paspalum</taxon>
    </lineage>
</organism>
<accession>A0AAQ3TPE4</accession>
<dbReference type="Proteomes" id="UP001341281">
    <property type="component" value="Chromosome 05"/>
</dbReference>
<keyword evidence="4" id="KW-0255">Endonuclease</keyword>
<dbReference type="InterPro" id="IPR041588">
    <property type="entry name" value="Integrase_H2C2"/>
</dbReference>
<name>A0AAQ3TPE4_PASNO</name>
<dbReference type="PANTHER" id="PTHR37984:SF5">
    <property type="entry name" value="PROTEIN NYNRIN-LIKE"/>
    <property type="match status" value="1"/>
</dbReference>
<proteinExistence type="predicted"/>